<evidence type="ECO:0000256" key="4">
    <source>
        <dbReference type="SAM" id="Coils"/>
    </source>
</evidence>
<dbReference type="GO" id="GO:0019212">
    <property type="term" value="F:phosphatase inhibitor activity"/>
    <property type="evidence" value="ECO:0007669"/>
    <property type="project" value="TreeGrafter"/>
</dbReference>
<feature type="region of interest" description="Disordered" evidence="5">
    <location>
        <begin position="279"/>
        <end position="422"/>
    </location>
</feature>
<comment type="similarity">
    <text evidence="3">Belongs to the RNA polymerase II subunit 5-mediating protein family.</text>
</comment>
<feature type="compositionally biased region" description="Low complexity" evidence="5">
    <location>
        <begin position="691"/>
        <end position="702"/>
    </location>
</feature>
<feature type="compositionally biased region" description="Polar residues" evidence="5">
    <location>
        <begin position="606"/>
        <end position="617"/>
    </location>
</feature>
<evidence type="ECO:0000256" key="1">
    <source>
        <dbReference type="ARBA" id="ARBA00004123"/>
    </source>
</evidence>
<feature type="compositionally biased region" description="Low complexity" evidence="5">
    <location>
        <begin position="442"/>
        <end position="464"/>
    </location>
</feature>
<evidence type="ECO:0000256" key="2">
    <source>
        <dbReference type="ARBA" id="ARBA00023242"/>
    </source>
</evidence>
<keyword evidence="4" id="KW-0175">Coiled coil</keyword>
<evidence type="ECO:0000313" key="6">
    <source>
        <dbReference type="EMBL" id="KAF9929866.1"/>
    </source>
</evidence>
<dbReference type="Proteomes" id="UP000749646">
    <property type="component" value="Unassembled WGS sequence"/>
</dbReference>
<feature type="compositionally biased region" description="Polar residues" evidence="5">
    <location>
        <begin position="630"/>
        <end position="677"/>
    </location>
</feature>
<feature type="compositionally biased region" description="Basic and acidic residues" evidence="5">
    <location>
        <begin position="314"/>
        <end position="331"/>
    </location>
</feature>
<dbReference type="GO" id="GO:0000122">
    <property type="term" value="P:negative regulation of transcription by RNA polymerase II"/>
    <property type="evidence" value="ECO:0007669"/>
    <property type="project" value="TreeGrafter"/>
</dbReference>
<feature type="compositionally biased region" description="Polar residues" evidence="5">
    <location>
        <begin position="551"/>
        <end position="565"/>
    </location>
</feature>
<evidence type="ECO:0000256" key="5">
    <source>
        <dbReference type="SAM" id="MobiDB-lite"/>
    </source>
</evidence>
<feature type="compositionally biased region" description="Acidic residues" evidence="5">
    <location>
        <begin position="804"/>
        <end position="819"/>
    </location>
</feature>
<dbReference type="PANTHER" id="PTHR15111">
    <property type="entry name" value="RNA POLYMERASE II SUBUNIT 5-MEDIATING PROTEIN NNX3"/>
    <property type="match status" value="1"/>
</dbReference>
<feature type="compositionally biased region" description="Acidic residues" evidence="5">
    <location>
        <begin position="349"/>
        <end position="371"/>
    </location>
</feature>
<dbReference type="OrthoDB" id="21413at2759"/>
<feature type="region of interest" description="Disordered" evidence="5">
    <location>
        <begin position="551"/>
        <end position="584"/>
    </location>
</feature>
<feature type="compositionally biased region" description="Acidic residues" evidence="5">
    <location>
        <begin position="393"/>
        <end position="409"/>
    </location>
</feature>
<reference evidence="6" key="1">
    <citation type="journal article" date="2020" name="Fungal Divers.">
        <title>Resolving the Mortierellaceae phylogeny through synthesis of multi-gene phylogenetics and phylogenomics.</title>
        <authorList>
            <person name="Vandepol N."/>
            <person name="Liber J."/>
            <person name="Desiro A."/>
            <person name="Na H."/>
            <person name="Kennedy M."/>
            <person name="Barry K."/>
            <person name="Grigoriev I.V."/>
            <person name="Miller A.N."/>
            <person name="O'Donnell K."/>
            <person name="Stajich J.E."/>
            <person name="Bonito G."/>
        </authorList>
    </citation>
    <scope>NUCLEOTIDE SEQUENCE</scope>
    <source>
        <strain evidence="6">MES-2147</strain>
    </source>
</reference>
<feature type="region of interest" description="Disordered" evidence="5">
    <location>
        <begin position="442"/>
        <end position="466"/>
    </location>
</feature>
<protein>
    <submittedName>
        <fullName evidence="6">Dolichol-P-mannose synthesis</fullName>
    </submittedName>
</protein>
<keyword evidence="2" id="KW-0539">Nucleus</keyword>
<feature type="coiled-coil region" evidence="4">
    <location>
        <begin position="226"/>
        <end position="253"/>
    </location>
</feature>
<dbReference type="InterPro" id="IPR052255">
    <property type="entry name" value="RNA_pol_II_subunit5-mediator"/>
</dbReference>
<gene>
    <name evidence="6" type="primary">DPM1_2</name>
    <name evidence="6" type="ORF">BGZ65_005596</name>
</gene>
<dbReference type="GO" id="GO:0005634">
    <property type="term" value="C:nucleus"/>
    <property type="evidence" value="ECO:0007669"/>
    <property type="project" value="UniProtKB-SubCell"/>
</dbReference>
<dbReference type="InterPro" id="IPR004127">
    <property type="entry name" value="Prefoldin_subunit_alpha"/>
</dbReference>
<name>A0A9P6LSI4_9FUNG</name>
<evidence type="ECO:0000313" key="7">
    <source>
        <dbReference type="Proteomes" id="UP000749646"/>
    </source>
</evidence>
<feature type="non-terminal residue" evidence="6">
    <location>
        <position position="819"/>
    </location>
</feature>
<keyword evidence="7" id="KW-1185">Reference proteome</keyword>
<proteinExistence type="inferred from homology"/>
<comment type="subcellular location">
    <subcellularLocation>
        <location evidence="1">Nucleus</location>
    </subcellularLocation>
</comment>
<dbReference type="GO" id="GO:0003714">
    <property type="term" value="F:transcription corepressor activity"/>
    <property type="evidence" value="ECO:0007669"/>
    <property type="project" value="TreeGrafter"/>
</dbReference>
<dbReference type="SUPFAM" id="SSF46579">
    <property type="entry name" value="Prefoldin"/>
    <property type="match status" value="1"/>
</dbReference>
<dbReference type="GO" id="GO:0003682">
    <property type="term" value="F:chromatin binding"/>
    <property type="evidence" value="ECO:0007669"/>
    <property type="project" value="TreeGrafter"/>
</dbReference>
<dbReference type="AlphaFoldDB" id="A0A9P6LSI4"/>
<comment type="caution">
    <text evidence="6">The sequence shown here is derived from an EMBL/GenBank/DDBJ whole genome shotgun (WGS) entry which is preliminary data.</text>
</comment>
<feature type="compositionally biased region" description="Acidic residues" evidence="5">
    <location>
        <begin position="281"/>
        <end position="293"/>
    </location>
</feature>
<sequence length="819" mass="90949">MGGFYDVIQSSRGANFLATVLLRPGVSDLTGSFRLYKKEVLSKLIESCISKGYVFQMEMMVRARQFNFTIGEVPITFVDRVFGDSKMGAMEIVSYAQGLLTLVTAFMFTCHVANVVREAICLFTHRMDRSKVKLQEQEAKELATYFAKFSAALAKVEEELARWKAYEEDYNALKTTLLDLPKETSHAVMVPIGNLAFMPGKLIHTNEILVMLGDNWFVDRSAVQAAEIVDRRIEFVQENMTKLKAQEEQMRSKSGLAPELLGGQEYNEEGLPIVEITEPYFSDEEEEDEEEEEEKGKNAKTMGPPGLLPYSQKTPEEQARDRAILDRIAELEREEEERERRREAGEIVTSDEETESDDDNNNDDDDGESEDEFRPRGLDSDEEYEEAIRDHYSDDEDEDDDDENDDNDNGLDMGLSGARKSVRFADQVVKATKSKSKTISIITTTTATGNHSRPSPVSKPKSPSDLVNQMRARQQQAARSSASDQIVTMETLESTLARITTNSAGQELIGTTGTEPAAEAEAEIEVEEAAPLKSILKPVPKKMSLFKQMRAQNESQHLTKDNQVPVSPRVPEESKIVQEVPTTAPRKVSKFAKDRAAAAVAVSKTEAGSTNNVSSSAARGGSEKVLEKNTGVSPPSVKQTTATEVSWQRTSPMTSRTIKGNASTPTRETSASASSITGAKDVIENTFTKPSSTSRQAEASSSGRRKKPSLFRQQQQQHSQAISYLEPEPAMPDSSFQLETTEDRDDEYGSRRTVPEVVSSHSQKKPEGQNKPKSPSLRTPVVVSSKLKDTPLMKGPVVEHEEIVSVDEDELEDDMLMRQ</sequence>
<feature type="compositionally biased region" description="Basic and acidic residues" evidence="5">
    <location>
        <begin position="786"/>
        <end position="803"/>
    </location>
</feature>
<dbReference type="PANTHER" id="PTHR15111:SF0">
    <property type="entry name" value="UNCONVENTIONAL PREFOLDIN RPB5 INTERACTOR 1"/>
    <property type="match status" value="1"/>
</dbReference>
<dbReference type="Pfam" id="PF02996">
    <property type="entry name" value="Prefoldin"/>
    <property type="match status" value="1"/>
</dbReference>
<dbReference type="CDD" id="cd23159">
    <property type="entry name" value="Prefoldin_URI1"/>
    <property type="match status" value="1"/>
</dbReference>
<dbReference type="Gene3D" id="1.10.287.370">
    <property type="match status" value="1"/>
</dbReference>
<dbReference type="InterPro" id="IPR009053">
    <property type="entry name" value="Prefoldin"/>
</dbReference>
<dbReference type="EMBL" id="JAAAHW010010151">
    <property type="protein sequence ID" value="KAF9929866.1"/>
    <property type="molecule type" value="Genomic_DNA"/>
</dbReference>
<organism evidence="6 7">
    <name type="scientific">Modicella reniformis</name>
    <dbReference type="NCBI Taxonomy" id="1440133"/>
    <lineage>
        <taxon>Eukaryota</taxon>
        <taxon>Fungi</taxon>
        <taxon>Fungi incertae sedis</taxon>
        <taxon>Mucoromycota</taxon>
        <taxon>Mortierellomycotina</taxon>
        <taxon>Mortierellomycetes</taxon>
        <taxon>Mortierellales</taxon>
        <taxon>Mortierellaceae</taxon>
        <taxon>Modicella</taxon>
    </lineage>
</organism>
<accession>A0A9P6LSI4</accession>
<feature type="region of interest" description="Disordered" evidence="5">
    <location>
        <begin position="599"/>
        <end position="819"/>
    </location>
</feature>
<evidence type="ECO:0000256" key="3">
    <source>
        <dbReference type="ARBA" id="ARBA00038295"/>
    </source>
</evidence>